<dbReference type="GO" id="GO:0030246">
    <property type="term" value="F:carbohydrate binding"/>
    <property type="evidence" value="ECO:0007669"/>
    <property type="project" value="InterPro"/>
</dbReference>
<gene>
    <name evidence="6" type="ORF">D1832_03085</name>
</gene>
<dbReference type="GO" id="GO:0003677">
    <property type="term" value="F:DNA binding"/>
    <property type="evidence" value="ECO:0007669"/>
    <property type="project" value="UniProtKB-KW"/>
</dbReference>
<keyword evidence="4" id="KW-0804">Transcription</keyword>
<dbReference type="InterPro" id="IPR007324">
    <property type="entry name" value="Sugar-bd_dom_put"/>
</dbReference>
<dbReference type="PANTHER" id="PTHR34294">
    <property type="entry name" value="TRANSCRIPTIONAL REGULATOR-RELATED"/>
    <property type="match status" value="1"/>
</dbReference>
<organism evidence="6 7">
    <name type="scientific">Dermacoccus abyssi</name>
    <dbReference type="NCBI Taxonomy" id="322596"/>
    <lineage>
        <taxon>Bacteria</taxon>
        <taxon>Bacillati</taxon>
        <taxon>Actinomycetota</taxon>
        <taxon>Actinomycetes</taxon>
        <taxon>Micrococcales</taxon>
        <taxon>Dermacoccaceae</taxon>
        <taxon>Dermacoccus</taxon>
    </lineage>
</organism>
<accession>A0A417Z8Q3</accession>
<sequence>MSTLVSGGLMVDVNLPLTQLHMVQAARRYYLDDASKVQIAEELGISRFKVARLLEAARDSGVVRIEILDPGAVKDQLSQDLRERFGLRHALVVDVEALAGGEKLVELGRAAASLMQRIAQPTDVIGLPWSRMVAQTVPFFEELPPVPIVQLSGALDLPAYEASPVDVVRDAARLTGGEPRVFYAPLVATDAEAARVIRAQTAVAGTLDEARHCSLALVGIGGWSEGESTLYDLATEDERDELERLEVVGEIAGSLFNTDGEPVESGLSARLVSMSPRDLRLITEVVAVSHGAARAEALRAGIKGGYVTSAVVDTELARALLGAPADASASSTGR</sequence>
<dbReference type="InterPro" id="IPR036388">
    <property type="entry name" value="WH-like_DNA-bd_sf"/>
</dbReference>
<comment type="similarity">
    <text evidence="1">Belongs to the SorC transcriptional regulatory family.</text>
</comment>
<dbReference type="AlphaFoldDB" id="A0A417Z8Q3"/>
<evidence type="ECO:0000313" key="7">
    <source>
        <dbReference type="Proteomes" id="UP000285376"/>
    </source>
</evidence>
<evidence type="ECO:0000313" key="6">
    <source>
        <dbReference type="EMBL" id="RHW47012.1"/>
    </source>
</evidence>
<name>A0A417Z8Q3_9MICO</name>
<reference evidence="6 7" key="1">
    <citation type="submission" date="2018-08" db="EMBL/GenBank/DDBJ databases">
        <title>Whole genome sequence analysis of Dermacoccus abyssi bacteria isolated from Deep Mariana trench Micromonospora spp reveals genes involved in the environmental adaptation and production of secondary metabolites.</title>
        <authorList>
            <person name="Abdel-Mageed W.M."/>
            <person name="Lehri B."/>
            <person name="Nouioui I."/>
            <person name="Goodfellow I."/>
            <person name="Jaspars M."/>
            <person name="Karlyshev A."/>
        </authorList>
    </citation>
    <scope>NUCLEOTIDE SEQUENCE [LARGE SCALE GENOMIC DNA]</scope>
    <source>
        <strain evidence="6 7">MT1.1</strain>
    </source>
</reference>
<dbReference type="InterPro" id="IPR051054">
    <property type="entry name" value="SorC_transcr_regulators"/>
</dbReference>
<dbReference type="PANTHER" id="PTHR34294:SF1">
    <property type="entry name" value="TRANSCRIPTIONAL REGULATOR LSRR"/>
    <property type="match status" value="1"/>
</dbReference>
<evidence type="ECO:0000256" key="4">
    <source>
        <dbReference type="ARBA" id="ARBA00023163"/>
    </source>
</evidence>
<dbReference type="SUPFAM" id="SSF100950">
    <property type="entry name" value="NagB/RpiA/CoA transferase-like"/>
    <property type="match status" value="1"/>
</dbReference>
<feature type="domain" description="Sugar-binding" evidence="5">
    <location>
        <begin position="76"/>
        <end position="321"/>
    </location>
</feature>
<protein>
    <submittedName>
        <fullName evidence="6">Transcriptional regulator</fullName>
    </submittedName>
</protein>
<evidence type="ECO:0000256" key="3">
    <source>
        <dbReference type="ARBA" id="ARBA00023125"/>
    </source>
</evidence>
<evidence type="ECO:0000259" key="5">
    <source>
        <dbReference type="Pfam" id="PF04198"/>
    </source>
</evidence>
<dbReference type="Proteomes" id="UP000285376">
    <property type="component" value="Unassembled WGS sequence"/>
</dbReference>
<evidence type="ECO:0000256" key="1">
    <source>
        <dbReference type="ARBA" id="ARBA00010466"/>
    </source>
</evidence>
<dbReference type="EMBL" id="QWLM01000003">
    <property type="protein sequence ID" value="RHW47012.1"/>
    <property type="molecule type" value="Genomic_DNA"/>
</dbReference>
<proteinExistence type="inferred from homology"/>
<dbReference type="Gene3D" id="1.10.10.10">
    <property type="entry name" value="Winged helix-like DNA-binding domain superfamily/Winged helix DNA-binding domain"/>
    <property type="match status" value="1"/>
</dbReference>
<keyword evidence="3" id="KW-0238">DNA-binding</keyword>
<dbReference type="Gene3D" id="3.40.50.1360">
    <property type="match status" value="1"/>
</dbReference>
<keyword evidence="2" id="KW-0805">Transcription regulation</keyword>
<evidence type="ECO:0000256" key="2">
    <source>
        <dbReference type="ARBA" id="ARBA00023015"/>
    </source>
</evidence>
<dbReference type="InterPro" id="IPR037171">
    <property type="entry name" value="NagB/RpiA_transferase-like"/>
</dbReference>
<dbReference type="Pfam" id="PF04198">
    <property type="entry name" value="Sugar-bind"/>
    <property type="match status" value="1"/>
</dbReference>
<comment type="caution">
    <text evidence="6">The sequence shown here is derived from an EMBL/GenBank/DDBJ whole genome shotgun (WGS) entry which is preliminary data.</text>
</comment>